<protein>
    <recommendedName>
        <fullName evidence="1">Peptidase S12 Pab87-related C-terminal domain-containing protein</fullName>
    </recommendedName>
</protein>
<dbReference type="EMBL" id="UINC01183446">
    <property type="protein sequence ID" value="SVD94221.1"/>
    <property type="molecule type" value="Genomic_DNA"/>
</dbReference>
<evidence type="ECO:0000313" key="2">
    <source>
        <dbReference type="EMBL" id="SVD94221.1"/>
    </source>
</evidence>
<organism evidence="2">
    <name type="scientific">marine metagenome</name>
    <dbReference type="NCBI Taxonomy" id="408172"/>
    <lineage>
        <taxon>unclassified sequences</taxon>
        <taxon>metagenomes</taxon>
        <taxon>ecological metagenomes</taxon>
    </lineage>
</organism>
<feature type="non-terminal residue" evidence="2">
    <location>
        <position position="218"/>
    </location>
</feature>
<sequence>MKARAGIGLATLFTMWAMNPIAAQERVEIEVGEYILETYVGEYEFAPGIALVVTLENGDLFAQLAGQGRAPIFAESETKFFYRGVDAQLTFTKDASGAVTGLILHQDGVPDQPAPKVSSELPAAADVVEIRGDVAHRGDVENELGPIEEAFRSVPDDNNNRRAYADVLFRLGNIWQADDVIAPLATASSSNLDDLQLGARISLMMSDYDRAEMLFERL</sequence>
<dbReference type="AlphaFoldDB" id="A0A382ZFG7"/>
<evidence type="ECO:0000259" key="1">
    <source>
        <dbReference type="Pfam" id="PF11954"/>
    </source>
</evidence>
<proteinExistence type="predicted"/>
<dbReference type="InterPro" id="IPR021860">
    <property type="entry name" value="Peptidase_S12_Pab87-rel_C"/>
</dbReference>
<gene>
    <name evidence="2" type="ORF">METZ01_LOCUS447075</name>
</gene>
<accession>A0A382ZFG7</accession>
<feature type="domain" description="Peptidase S12 Pab87-related C-terminal" evidence="1">
    <location>
        <begin position="28"/>
        <end position="105"/>
    </location>
</feature>
<reference evidence="2" key="1">
    <citation type="submission" date="2018-05" db="EMBL/GenBank/DDBJ databases">
        <authorList>
            <person name="Lanie J.A."/>
            <person name="Ng W.-L."/>
            <person name="Kazmierczak K.M."/>
            <person name="Andrzejewski T.M."/>
            <person name="Davidsen T.M."/>
            <person name="Wayne K.J."/>
            <person name="Tettelin H."/>
            <person name="Glass J.I."/>
            <person name="Rusch D."/>
            <person name="Podicherti R."/>
            <person name="Tsui H.-C.T."/>
            <person name="Winkler M.E."/>
        </authorList>
    </citation>
    <scope>NUCLEOTIDE SEQUENCE</scope>
</reference>
<dbReference type="Pfam" id="PF11954">
    <property type="entry name" value="DUF3471"/>
    <property type="match status" value="1"/>
</dbReference>
<name>A0A382ZFG7_9ZZZZ</name>